<dbReference type="SUPFAM" id="SSF54160">
    <property type="entry name" value="Chromo domain-like"/>
    <property type="match status" value="1"/>
</dbReference>
<dbReference type="EMBL" id="DS990637">
    <property type="protein sequence ID" value="EGC42808.1"/>
    <property type="molecule type" value="Genomic_DNA"/>
</dbReference>
<dbReference type="CDD" id="cd00024">
    <property type="entry name" value="CD_CSD"/>
    <property type="match status" value="1"/>
</dbReference>
<proteinExistence type="predicted"/>
<evidence type="ECO:0000313" key="2">
    <source>
        <dbReference type="EMBL" id="EGC42808.1"/>
    </source>
</evidence>
<name>F0UA36_AJEC8</name>
<gene>
    <name evidence="2" type="ORF">HCEG_02023</name>
</gene>
<dbReference type="InterPro" id="IPR016197">
    <property type="entry name" value="Chromo-like_dom_sf"/>
</dbReference>
<dbReference type="OrthoDB" id="4187800at2759"/>
<evidence type="ECO:0000256" key="1">
    <source>
        <dbReference type="ARBA" id="ARBA00011353"/>
    </source>
</evidence>
<dbReference type="Proteomes" id="UP000008142">
    <property type="component" value="Unassembled WGS sequence"/>
</dbReference>
<comment type="subunit">
    <text evidence="1">Component of the NuA4 histone acetyltransferase complex.</text>
</comment>
<dbReference type="Gene3D" id="2.40.50.40">
    <property type="match status" value="1"/>
</dbReference>
<dbReference type="STRING" id="544711.F0UA36"/>
<evidence type="ECO:0008006" key="4">
    <source>
        <dbReference type="Google" id="ProtNLM"/>
    </source>
</evidence>
<evidence type="ECO:0000313" key="3">
    <source>
        <dbReference type="Proteomes" id="UP000008142"/>
    </source>
</evidence>
<dbReference type="HOGENOM" id="CLU_078817_1_0_1"/>
<organism evidence="3">
    <name type="scientific">Ajellomyces capsulatus (strain H88)</name>
    <name type="common">Darling's disease fungus</name>
    <name type="synonym">Histoplasma capsulatum</name>
    <dbReference type="NCBI Taxonomy" id="544711"/>
    <lineage>
        <taxon>Eukaryota</taxon>
        <taxon>Fungi</taxon>
        <taxon>Dikarya</taxon>
        <taxon>Ascomycota</taxon>
        <taxon>Pezizomycotina</taxon>
        <taxon>Eurotiomycetes</taxon>
        <taxon>Eurotiomycetidae</taxon>
        <taxon>Onygenales</taxon>
        <taxon>Ajellomycetaceae</taxon>
        <taxon>Histoplasma</taxon>
    </lineage>
</organism>
<accession>F0UA36</accession>
<dbReference type="AlphaFoldDB" id="F0UA36"/>
<reference evidence="3" key="1">
    <citation type="submission" date="2008-07" db="EMBL/GenBank/DDBJ databases">
        <title>Annotation of Ajellomyces capsulatus strain H88.</title>
        <authorList>
            <person name="Champion M."/>
            <person name="Cuomo C."/>
            <person name="Ma L.-J."/>
            <person name="Henn M.R."/>
            <person name="Sil A."/>
            <person name="Goldman B."/>
            <person name="Young S.K."/>
            <person name="Kodira C.D."/>
            <person name="Zeng Q."/>
            <person name="Koehrsen M."/>
            <person name="Alvarado L."/>
            <person name="Berlin A."/>
            <person name="Borenstein D."/>
            <person name="Chen Z."/>
            <person name="Engels R."/>
            <person name="Freedman E."/>
            <person name="Gellesch M."/>
            <person name="Goldberg J."/>
            <person name="Griggs A."/>
            <person name="Gujja S."/>
            <person name="Heiman D."/>
            <person name="Hepburn T."/>
            <person name="Howarth C."/>
            <person name="Jen D."/>
            <person name="Larson L."/>
            <person name="Lewis B."/>
            <person name="Mehta T."/>
            <person name="Park D."/>
            <person name="Pearson M."/>
            <person name="Roberts A."/>
            <person name="Saif S."/>
            <person name="Shea T."/>
            <person name="Shenoy N."/>
            <person name="Sisk P."/>
            <person name="Stolte C."/>
            <person name="Sykes S."/>
            <person name="Walk T."/>
            <person name="White J."/>
            <person name="Yandava C."/>
            <person name="Klein B."/>
            <person name="McEwen J.G."/>
            <person name="Puccia R."/>
            <person name="Goldman G.H."/>
            <person name="Felipe M.S."/>
            <person name="Nino-Vega G."/>
            <person name="San-Blas G."/>
            <person name="Taylor J."/>
            <person name="Mendoza L."/>
            <person name="Galagan J."/>
            <person name="Nusbaum C."/>
            <person name="Birren B."/>
        </authorList>
    </citation>
    <scope>NUCLEOTIDE SEQUENCE [LARGE SCALE GENOMIC DNA]</scope>
    <source>
        <strain evidence="3">H88</strain>
    </source>
</reference>
<protein>
    <recommendedName>
        <fullName evidence="4">Chromo domain-containing protein</fullName>
    </recommendedName>
</protein>
<dbReference type="VEuPathDB" id="FungiDB:I7I53_00150"/>
<sequence length="138" mass="15594">MPQSSADQIFMILSVTAIIYCPISDDSIVVDDSMMISHDDEQREISLVTTDEVTTSAEPHTCVSPHPWSQPLIPVDHVGAAWKGWLVKKILNSQIHMQGGKSTLEYCVAWMPTWQPQSDLIPGCEELVKEFHMKWKDK</sequence>